<proteinExistence type="predicted"/>
<accession>A0AC61QU71</accession>
<evidence type="ECO:0000313" key="1">
    <source>
        <dbReference type="EMBL" id="TGX84104.1"/>
    </source>
</evidence>
<evidence type="ECO:0000313" key="2">
    <source>
        <dbReference type="Proteomes" id="UP000308886"/>
    </source>
</evidence>
<comment type="caution">
    <text evidence="1">The sequence shown here is derived from an EMBL/GenBank/DDBJ whole genome shotgun (WGS) entry which is preliminary data.</text>
</comment>
<dbReference type="EMBL" id="SRZC01000001">
    <property type="protein sequence ID" value="TGX84104.1"/>
    <property type="molecule type" value="Genomic_DNA"/>
</dbReference>
<keyword evidence="2" id="KW-1185">Reference proteome</keyword>
<sequence>MRIEEKANTLTHLLGAVFALTCIWTVWPATEKGWQMTMGVIFFITGMFLMFLSSTVYHLLPKGKAKDAMRKCDHISIYVMIACSYTPVCIGVVGGWIGWGFFIFQWLVVLGGTVYKIIAINRFPRLSLAIYLIMGWSVLVIAPEACRHLSTTAMSLICAEGVFYTAGTYFFSHDNRPNYHAIWHVFVLLGAAAHWSAVLSIILS</sequence>
<organism evidence="1 2">
    <name type="scientific">Palleniella muris</name>
    <dbReference type="NCBI Taxonomy" id="3038145"/>
    <lineage>
        <taxon>Bacteria</taxon>
        <taxon>Pseudomonadati</taxon>
        <taxon>Bacteroidota</taxon>
        <taxon>Bacteroidia</taxon>
        <taxon>Bacteroidales</taxon>
        <taxon>Prevotellaceae</taxon>
        <taxon>Palleniella</taxon>
    </lineage>
</organism>
<gene>
    <name evidence="1" type="ORF">E5358_00240</name>
</gene>
<reference evidence="1" key="1">
    <citation type="submission" date="2019-04" db="EMBL/GenBank/DDBJ databases">
        <title>Microbes associate with the intestines of laboratory mice.</title>
        <authorList>
            <person name="Navarre W."/>
            <person name="Wong E."/>
            <person name="Huang K."/>
            <person name="Tropini C."/>
            <person name="Ng K."/>
            <person name="Yu B."/>
        </authorList>
    </citation>
    <scope>NUCLEOTIDE SEQUENCE</scope>
    <source>
        <strain evidence="1">NM73_A23</strain>
    </source>
</reference>
<name>A0AC61QU71_9BACT</name>
<protein>
    <submittedName>
        <fullName evidence="1">Hemolysin III family protein</fullName>
    </submittedName>
</protein>
<dbReference type="Proteomes" id="UP000308886">
    <property type="component" value="Unassembled WGS sequence"/>
</dbReference>